<feature type="compositionally biased region" description="Basic residues" evidence="1">
    <location>
        <begin position="174"/>
        <end position="189"/>
    </location>
</feature>
<reference evidence="2 3" key="1">
    <citation type="journal article" date="2009" name="Science">
        <title>Green evolution and dynamic adaptations revealed by genomes of the marine picoeukaryotes Micromonas.</title>
        <authorList>
            <person name="Worden A.Z."/>
            <person name="Lee J.H."/>
            <person name="Mock T."/>
            <person name="Rouze P."/>
            <person name="Simmons M.P."/>
            <person name="Aerts A.L."/>
            <person name="Allen A.E."/>
            <person name="Cuvelier M.L."/>
            <person name="Derelle E."/>
            <person name="Everett M.V."/>
            <person name="Foulon E."/>
            <person name="Grimwood J."/>
            <person name="Gundlach H."/>
            <person name="Henrissat B."/>
            <person name="Napoli C."/>
            <person name="McDonald S.M."/>
            <person name="Parker M.S."/>
            <person name="Rombauts S."/>
            <person name="Salamov A."/>
            <person name="Von Dassow P."/>
            <person name="Badger J.H."/>
            <person name="Coutinho P.M."/>
            <person name="Demir E."/>
            <person name="Dubchak I."/>
            <person name="Gentemann C."/>
            <person name="Eikrem W."/>
            <person name="Gready J.E."/>
            <person name="John U."/>
            <person name="Lanier W."/>
            <person name="Lindquist E.A."/>
            <person name="Lucas S."/>
            <person name="Mayer K.F."/>
            <person name="Moreau H."/>
            <person name="Not F."/>
            <person name="Otillar R."/>
            <person name="Panaud O."/>
            <person name="Pangilinan J."/>
            <person name="Paulsen I."/>
            <person name="Piegu B."/>
            <person name="Poliakov A."/>
            <person name="Robbens S."/>
            <person name="Schmutz J."/>
            <person name="Toulza E."/>
            <person name="Wyss T."/>
            <person name="Zelensky A."/>
            <person name="Zhou K."/>
            <person name="Armbrust E.V."/>
            <person name="Bhattacharya D."/>
            <person name="Goodenough U.W."/>
            <person name="Van de Peer Y."/>
            <person name="Grigoriev I.V."/>
        </authorList>
    </citation>
    <scope>NUCLEOTIDE SEQUENCE [LARGE SCALE GENOMIC DNA]</scope>
    <source>
        <strain evidence="2 3">CCMP1545</strain>
    </source>
</reference>
<dbReference type="AlphaFoldDB" id="C1NAA9"/>
<protein>
    <submittedName>
        <fullName evidence="2">Predicted protein</fullName>
    </submittedName>
</protein>
<dbReference type="GeneID" id="9690321"/>
<dbReference type="KEGG" id="mpp:MICPUCDRAFT_54824"/>
<proteinExistence type="predicted"/>
<gene>
    <name evidence="2" type="ORF">MICPUCDRAFT_54824</name>
</gene>
<dbReference type="Proteomes" id="UP000001876">
    <property type="component" value="Unassembled WGS sequence"/>
</dbReference>
<dbReference type="RefSeq" id="XP_003064931.1">
    <property type="nucleotide sequence ID" value="XM_003064885.1"/>
</dbReference>
<name>C1NAA9_MICPC</name>
<accession>C1NAA9</accession>
<evidence type="ECO:0000313" key="3">
    <source>
        <dbReference type="Proteomes" id="UP000001876"/>
    </source>
</evidence>
<evidence type="ECO:0000313" key="2">
    <source>
        <dbReference type="EMBL" id="EEH50911.1"/>
    </source>
</evidence>
<sequence length="199" mass="22616">MSASAASAIGGRDAHRDSAHLTIAHRAGVCFTPPALCVSHDNDLHEFQEVAADAPVQVEDERSARETLRRARLLVFPPLQLFVRCRVQWYRRPTSRVYLPVSLDHLTDADDRENAQRRGIDALNDDFWEEILFVRPDDAVFVSPEFLSVQPGEYNGARTSSPRRKSSSSDYSRRRGGPRRATRRVRRGMCPRCQRGRES</sequence>
<keyword evidence="3" id="KW-1185">Reference proteome</keyword>
<evidence type="ECO:0000256" key="1">
    <source>
        <dbReference type="SAM" id="MobiDB-lite"/>
    </source>
</evidence>
<feature type="region of interest" description="Disordered" evidence="1">
    <location>
        <begin position="152"/>
        <end position="199"/>
    </location>
</feature>
<dbReference type="EMBL" id="GG663753">
    <property type="protein sequence ID" value="EEH50911.1"/>
    <property type="molecule type" value="Genomic_DNA"/>
</dbReference>
<organism evidence="3">
    <name type="scientific">Micromonas pusilla (strain CCMP1545)</name>
    <name type="common">Picoplanktonic green alga</name>
    <dbReference type="NCBI Taxonomy" id="564608"/>
    <lineage>
        <taxon>Eukaryota</taxon>
        <taxon>Viridiplantae</taxon>
        <taxon>Chlorophyta</taxon>
        <taxon>Mamiellophyceae</taxon>
        <taxon>Mamiellales</taxon>
        <taxon>Mamiellaceae</taxon>
        <taxon>Micromonas</taxon>
    </lineage>
</organism>